<feature type="region of interest" description="Disordered" evidence="1">
    <location>
        <begin position="1"/>
        <end position="35"/>
    </location>
</feature>
<sequence>MRPSMRRGSISPCSMSTPAAAELTTSPGALDPSPTPPVLHIQDTLVLAATSSGAIGLVLILSQATYILGGEDWILLAVYIDPVRSEEETITKSSKSVDCLGATKPPFQLVEP</sequence>
<evidence type="ECO:0000256" key="1">
    <source>
        <dbReference type="SAM" id="MobiDB-lite"/>
    </source>
</evidence>
<feature type="compositionally biased region" description="Polar residues" evidence="1">
    <location>
        <begin position="11"/>
        <end position="27"/>
    </location>
</feature>
<accession>A0A8H5BC83</accession>
<reference evidence="3 4" key="1">
    <citation type="journal article" date="2020" name="ISME J.">
        <title>Uncovering the hidden diversity of litter-decomposition mechanisms in mushroom-forming fungi.</title>
        <authorList>
            <person name="Floudas D."/>
            <person name="Bentzer J."/>
            <person name="Ahren D."/>
            <person name="Johansson T."/>
            <person name="Persson P."/>
            <person name="Tunlid A."/>
        </authorList>
    </citation>
    <scope>NUCLEOTIDE SEQUENCE [LARGE SCALE GENOMIC DNA]</scope>
    <source>
        <strain evidence="3 4">CBS 175.51</strain>
    </source>
</reference>
<dbReference type="EMBL" id="JAACJK010000169">
    <property type="protein sequence ID" value="KAF5320550.1"/>
    <property type="molecule type" value="Genomic_DNA"/>
</dbReference>
<name>A0A8H5BC83_9AGAR</name>
<evidence type="ECO:0000256" key="2">
    <source>
        <dbReference type="SAM" id="Phobius"/>
    </source>
</evidence>
<gene>
    <name evidence="3" type="ORF">D9611_010683</name>
</gene>
<comment type="caution">
    <text evidence="3">The sequence shown here is derived from an EMBL/GenBank/DDBJ whole genome shotgun (WGS) entry which is preliminary data.</text>
</comment>
<keyword evidence="2" id="KW-0472">Membrane</keyword>
<feature type="transmembrane region" description="Helical" evidence="2">
    <location>
        <begin position="45"/>
        <end position="68"/>
    </location>
</feature>
<protein>
    <submittedName>
        <fullName evidence="3">Uncharacterized protein</fullName>
    </submittedName>
</protein>
<evidence type="ECO:0000313" key="3">
    <source>
        <dbReference type="EMBL" id="KAF5320550.1"/>
    </source>
</evidence>
<dbReference type="Proteomes" id="UP000541558">
    <property type="component" value="Unassembled WGS sequence"/>
</dbReference>
<organism evidence="3 4">
    <name type="scientific">Ephemerocybe angulata</name>
    <dbReference type="NCBI Taxonomy" id="980116"/>
    <lineage>
        <taxon>Eukaryota</taxon>
        <taxon>Fungi</taxon>
        <taxon>Dikarya</taxon>
        <taxon>Basidiomycota</taxon>
        <taxon>Agaricomycotina</taxon>
        <taxon>Agaricomycetes</taxon>
        <taxon>Agaricomycetidae</taxon>
        <taxon>Agaricales</taxon>
        <taxon>Agaricineae</taxon>
        <taxon>Psathyrellaceae</taxon>
        <taxon>Ephemerocybe</taxon>
    </lineage>
</organism>
<dbReference type="AlphaFoldDB" id="A0A8H5BC83"/>
<keyword evidence="2" id="KW-0812">Transmembrane</keyword>
<keyword evidence="2" id="KW-1133">Transmembrane helix</keyword>
<proteinExistence type="predicted"/>
<evidence type="ECO:0000313" key="4">
    <source>
        <dbReference type="Proteomes" id="UP000541558"/>
    </source>
</evidence>
<keyword evidence="4" id="KW-1185">Reference proteome</keyword>